<dbReference type="PANTHER" id="PTHR33164:SF43">
    <property type="entry name" value="HTH-TYPE TRANSCRIPTIONAL REPRESSOR YETL"/>
    <property type="match status" value="1"/>
</dbReference>
<gene>
    <name evidence="2" type="ORF">MNBD_GAMMA21-2102</name>
</gene>
<dbReference type="Gene3D" id="1.10.10.10">
    <property type="entry name" value="Winged helix-like DNA-binding domain superfamily/Winged helix DNA-binding domain"/>
    <property type="match status" value="1"/>
</dbReference>
<evidence type="ECO:0000313" key="2">
    <source>
        <dbReference type="EMBL" id="VAW91086.1"/>
    </source>
</evidence>
<dbReference type="GO" id="GO:0006950">
    <property type="term" value="P:response to stress"/>
    <property type="evidence" value="ECO:0007669"/>
    <property type="project" value="TreeGrafter"/>
</dbReference>
<dbReference type="Pfam" id="PF12802">
    <property type="entry name" value="MarR_2"/>
    <property type="match status" value="1"/>
</dbReference>
<organism evidence="2">
    <name type="scientific">hydrothermal vent metagenome</name>
    <dbReference type="NCBI Taxonomy" id="652676"/>
    <lineage>
        <taxon>unclassified sequences</taxon>
        <taxon>metagenomes</taxon>
        <taxon>ecological metagenomes</taxon>
    </lineage>
</organism>
<protein>
    <recommendedName>
        <fullName evidence="1">HTH marR-type domain-containing protein</fullName>
    </recommendedName>
</protein>
<dbReference type="InterPro" id="IPR000835">
    <property type="entry name" value="HTH_MarR-typ"/>
</dbReference>
<name>A0A3B1AEP4_9ZZZZ</name>
<proteinExistence type="predicted"/>
<evidence type="ECO:0000259" key="1">
    <source>
        <dbReference type="PROSITE" id="PS50995"/>
    </source>
</evidence>
<dbReference type="SMART" id="SM00347">
    <property type="entry name" value="HTH_MARR"/>
    <property type="match status" value="1"/>
</dbReference>
<dbReference type="InterPro" id="IPR039422">
    <property type="entry name" value="MarR/SlyA-like"/>
</dbReference>
<accession>A0A3B1AEP4</accession>
<dbReference type="AlphaFoldDB" id="A0A3B1AEP4"/>
<dbReference type="GO" id="GO:0003700">
    <property type="term" value="F:DNA-binding transcription factor activity"/>
    <property type="evidence" value="ECO:0007669"/>
    <property type="project" value="InterPro"/>
</dbReference>
<dbReference type="InterPro" id="IPR036390">
    <property type="entry name" value="WH_DNA-bd_sf"/>
</dbReference>
<dbReference type="InterPro" id="IPR036388">
    <property type="entry name" value="WH-like_DNA-bd_sf"/>
</dbReference>
<sequence length="137" mass="15425">MFERCLYFNSNAMVRQLNQVWDSAYQVAGLSAPHAYLLRLICHHPGISQKQVATELSLEKSTVTRFVAVLFEKGLLKRKTGSDGREVLLQATARGKRLGVELDEIGNNLYKRARKQLGADQFDELVQALRFGSSNLN</sequence>
<feature type="domain" description="HTH marR-type" evidence="1">
    <location>
        <begin position="1"/>
        <end position="134"/>
    </location>
</feature>
<dbReference type="SUPFAM" id="SSF46785">
    <property type="entry name" value="Winged helix' DNA-binding domain"/>
    <property type="match status" value="1"/>
</dbReference>
<dbReference type="PANTHER" id="PTHR33164">
    <property type="entry name" value="TRANSCRIPTIONAL REGULATOR, MARR FAMILY"/>
    <property type="match status" value="1"/>
</dbReference>
<reference evidence="2" key="1">
    <citation type="submission" date="2018-06" db="EMBL/GenBank/DDBJ databases">
        <authorList>
            <person name="Zhirakovskaya E."/>
        </authorList>
    </citation>
    <scope>NUCLEOTIDE SEQUENCE</scope>
</reference>
<dbReference type="PROSITE" id="PS50995">
    <property type="entry name" value="HTH_MARR_2"/>
    <property type="match status" value="1"/>
</dbReference>
<dbReference type="EMBL" id="UOFR01000009">
    <property type="protein sequence ID" value="VAW91086.1"/>
    <property type="molecule type" value="Genomic_DNA"/>
</dbReference>